<evidence type="ECO:0000256" key="1">
    <source>
        <dbReference type="SAM" id="MobiDB-lite"/>
    </source>
</evidence>
<evidence type="ECO:0000256" key="2">
    <source>
        <dbReference type="SAM" id="Phobius"/>
    </source>
</evidence>
<accession>A0ABU2TIW8</accession>
<proteinExistence type="predicted"/>
<name>A0ABU2TIW8_9ACTN</name>
<dbReference type="Proteomes" id="UP001180551">
    <property type="component" value="Unassembled WGS sequence"/>
</dbReference>
<dbReference type="RefSeq" id="WP_311627813.1">
    <property type="nucleotide sequence ID" value="NZ_JAVRFE010000080.1"/>
</dbReference>
<keyword evidence="4" id="KW-1185">Reference proteome</keyword>
<feature type="compositionally biased region" description="Polar residues" evidence="1">
    <location>
        <begin position="94"/>
        <end position="106"/>
    </location>
</feature>
<gene>
    <name evidence="3" type="ORF">RM550_35135</name>
</gene>
<sequence length="106" mass="10890">MPYQSGGGVPYESGPYPRRRGKGKQILISILVVLLVVLTGTYFLADSKLRKEVDLGKVIDRPAQGAEGKAAGPRRAADPPGAGGPAGSAWADDQSATSTASPVDSP</sequence>
<protein>
    <submittedName>
        <fullName evidence="3">Uncharacterized protein</fullName>
    </submittedName>
</protein>
<dbReference type="EMBL" id="JAVRFE010000080">
    <property type="protein sequence ID" value="MDT0460894.1"/>
    <property type="molecule type" value="Genomic_DNA"/>
</dbReference>
<feature type="compositionally biased region" description="Low complexity" evidence="1">
    <location>
        <begin position="70"/>
        <end position="80"/>
    </location>
</feature>
<organism evidence="3 4">
    <name type="scientific">Streptomyces mooreae</name>
    <dbReference type="NCBI Taxonomy" id="3075523"/>
    <lineage>
        <taxon>Bacteria</taxon>
        <taxon>Bacillati</taxon>
        <taxon>Actinomycetota</taxon>
        <taxon>Actinomycetes</taxon>
        <taxon>Kitasatosporales</taxon>
        <taxon>Streptomycetaceae</taxon>
        <taxon>Streptomyces</taxon>
    </lineage>
</organism>
<evidence type="ECO:0000313" key="3">
    <source>
        <dbReference type="EMBL" id="MDT0460894.1"/>
    </source>
</evidence>
<comment type="caution">
    <text evidence="3">The sequence shown here is derived from an EMBL/GenBank/DDBJ whole genome shotgun (WGS) entry which is preliminary data.</text>
</comment>
<keyword evidence="2" id="KW-0812">Transmembrane</keyword>
<feature type="transmembrane region" description="Helical" evidence="2">
    <location>
        <begin position="26"/>
        <end position="45"/>
    </location>
</feature>
<keyword evidence="2" id="KW-1133">Transmembrane helix</keyword>
<feature type="region of interest" description="Disordered" evidence="1">
    <location>
        <begin position="55"/>
        <end position="106"/>
    </location>
</feature>
<reference evidence="3" key="1">
    <citation type="submission" date="2024-05" db="EMBL/GenBank/DDBJ databases">
        <title>30 novel species of actinomycetes from the DSMZ collection.</title>
        <authorList>
            <person name="Nouioui I."/>
        </authorList>
    </citation>
    <scope>NUCLEOTIDE SEQUENCE</scope>
    <source>
        <strain evidence="3">DSM 41527</strain>
    </source>
</reference>
<keyword evidence="2" id="KW-0472">Membrane</keyword>
<evidence type="ECO:0000313" key="4">
    <source>
        <dbReference type="Proteomes" id="UP001180551"/>
    </source>
</evidence>